<evidence type="ECO:0000256" key="1">
    <source>
        <dbReference type="SAM" id="MobiDB-lite"/>
    </source>
</evidence>
<dbReference type="OrthoDB" id="5244599at2759"/>
<evidence type="ECO:0000313" key="2">
    <source>
        <dbReference type="EMBL" id="KAF2971060.1"/>
    </source>
</evidence>
<evidence type="ECO:0000313" key="3">
    <source>
        <dbReference type="Proteomes" id="UP000481858"/>
    </source>
</evidence>
<feature type="region of interest" description="Disordered" evidence="1">
    <location>
        <begin position="1"/>
        <end position="87"/>
    </location>
</feature>
<dbReference type="InParanoid" id="A0A7C8IU54"/>
<proteinExistence type="predicted"/>
<gene>
    <name evidence="2" type="ORF">GQX73_g2500</name>
</gene>
<sequence length="558" mass="59061">MASLINVDAPGAYPATPSNEEPAQQTQPSSHNFIGSHVPLEGSSRAYGLESTSLGQDPTQSNKETPRSLSNDDDAHFSGHHFKDSGIYVDDSSFNREGLSESNNAQPGVMTGAFSRVGGRESAFTEGVNYIHHNTSTTQSPRDEGLPQYDNARALNTPTGISVPTNTPVETQNLDANTTATNAGGHTDKDGNKVRGGLREKSHIEHNDPYWGSIPFGAGVYNGVTGHGSKESTAHRKSSNNTDSTTTTSGGVYNGVTGHGSKSTTHKGATEDAYDAAGTNHGVYNGVTGHGSKESANHHMSEYGQNIALDDLPSQQRLFPLYNNADTTTVQKASDADTRNNDSRFKELFAGAGATAAGGYAAHKHHNRDSEKETKVAGYFGGAAAAGTGAGAYGIHKYANRDQAPEDEVEPSTMPHDTVYESIRNESATAGLQGLRKPANRDGQLLAPEDEPATSGGEILGSEPVVAGKHGLRKHPKRNDIREELSNQAGSQNIAEDHSRSLPLRHKNNMVSGDSTGVTRDTERFSSDSSHGGQYNVLSSGTPSGINLEQAHISEALY</sequence>
<feature type="compositionally biased region" description="Polar residues" evidence="1">
    <location>
        <begin position="527"/>
        <end position="544"/>
    </location>
</feature>
<keyword evidence="3" id="KW-1185">Reference proteome</keyword>
<feature type="region of interest" description="Disordered" evidence="1">
    <location>
        <begin position="227"/>
        <end position="268"/>
    </location>
</feature>
<feature type="region of interest" description="Disordered" evidence="1">
    <location>
        <begin position="431"/>
        <end position="544"/>
    </location>
</feature>
<feature type="compositionally biased region" description="Polar residues" evidence="1">
    <location>
        <begin position="154"/>
        <end position="172"/>
    </location>
</feature>
<feature type="compositionally biased region" description="Polar residues" evidence="1">
    <location>
        <begin position="50"/>
        <end position="69"/>
    </location>
</feature>
<feature type="region of interest" description="Disordered" evidence="1">
    <location>
        <begin position="133"/>
        <end position="172"/>
    </location>
</feature>
<organism evidence="2 3">
    <name type="scientific">Xylaria multiplex</name>
    <dbReference type="NCBI Taxonomy" id="323545"/>
    <lineage>
        <taxon>Eukaryota</taxon>
        <taxon>Fungi</taxon>
        <taxon>Dikarya</taxon>
        <taxon>Ascomycota</taxon>
        <taxon>Pezizomycotina</taxon>
        <taxon>Sordariomycetes</taxon>
        <taxon>Xylariomycetidae</taxon>
        <taxon>Xylariales</taxon>
        <taxon>Xylariaceae</taxon>
        <taxon>Xylaria</taxon>
    </lineage>
</organism>
<reference evidence="2 3" key="1">
    <citation type="submission" date="2019-12" db="EMBL/GenBank/DDBJ databases">
        <title>Draft genome sequence of the ascomycete Xylaria multiplex DSM 110363.</title>
        <authorList>
            <person name="Buettner E."/>
            <person name="Kellner H."/>
        </authorList>
    </citation>
    <scope>NUCLEOTIDE SEQUENCE [LARGE SCALE GENOMIC DNA]</scope>
    <source>
        <strain evidence="2 3">DSM 110363</strain>
    </source>
</reference>
<accession>A0A7C8IU54</accession>
<dbReference type="AlphaFoldDB" id="A0A7C8IU54"/>
<name>A0A7C8IU54_9PEZI</name>
<feature type="compositionally biased region" description="Polar residues" evidence="1">
    <location>
        <begin position="509"/>
        <end position="519"/>
    </location>
</feature>
<feature type="compositionally biased region" description="Basic and acidic residues" evidence="1">
    <location>
        <begin position="73"/>
        <end position="84"/>
    </location>
</feature>
<comment type="caution">
    <text evidence="2">The sequence shown here is derived from an EMBL/GenBank/DDBJ whole genome shotgun (WGS) entry which is preliminary data.</text>
</comment>
<dbReference type="EMBL" id="WUBL01000016">
    <property type="protein sequence ID" value="KAF2971060.1"/>
    <property type="molecule type" value="Genomic_DNA"/>
</dbReference>
<dbReference type="Proteomes" id="UP000481858">
    <property type="component" value="Unassembled WGS sequence"/>
</dbReference>
<protein>
    <submittedName>
        <fullName evidence="2">Uncharacterized protein</fullName>
    </submittedName>
</protein>
<feature type="compositionally biased region" description="Polar residues" evidence="1">
    <location>
        <begin position="16"/>
        <end position="33"/>
    </location>
</feature>
<feature type="compositionally biased region" description="Low complexity" evidence="1">
    <location>
        <begin position="239"/>
        <end position="249"/>
    </location>
</feature>